<accession>A0ABT3QHE6</accession>
<dbReference type="RefSeq" id="WP_173560392.1">
    <property type="nucleotide sequence ID" value="NZ_JAERKX010000016.1"/>
</dbReference>
<evidence type="ECO:0000313" key="2">
    <source>
        <dbReference type="Proteomes" id="UP001301152"/>
    </source>
</evidence>
<evidence type="ECO:0000313" key="1">
    <source>
        <dbReference type="EMBL" id="MCX2564712.1"/>
    </source>
</evidence>
<reference evidence="1 2" key="1">
    <citation type="submission" date="2022-11" db="EMBL/GenBank/DDBJ databases">
        <title>Genome sequencing of Acetobacter type strain.</title>
        <authorList>
            <person name="Heo J."/>
            <person name="Lee D."/>
            <person name="Han B.-H."/>
            <person name="Hong S.-B."/>
            <person name="Kwon S.-W."/>
        </authorList>
    </citation>
    <scope>NUCLEOTIDE SEQUENCE [LARGE SCALE GENOMIC DNA]</scope>
    <source>
        <strain evidence="1 2">KACC 21253</strain>
    </source>
</reference>
<sequence>MRTNIIIDDTLMTDALRASGVKTKKEAVELGLRMLIRLKQQRELRTLRGKFDWQGDLDAMRSDA</sequence>
<proteinExistence type="predicted"/>
<dbReference type="Proteomes" id="UP001301152">
    <property type="component" value="Unassembled WGS sequence"/>
</dbReference>
<dbReference type="InterPro" id="IPR019239">
    <property type="entry name" value="VapB_antitoxin"/>
</dbReference>
<keyword evidence="2" id="KW-1185">Reference proteome</keyword>
<comment type="caution">
    <text evidence="1">The sequence shown here is derived from an EMBL/GenBank/DDBJ whole genome shotgun (WGS) entry which is preliminary data.</text>
</comment>
<gene>
    <name evidence="1" type="ORF">OQ497_12235</name>
</gene>
<dbReference type="EMBL" id="JAPIUZ010000009">
    <property type="protein sequence ID" value="MCX2564712.1"/>
    <property type="molecule type" value="Genomic_DNA"/>
</dbReference>
<dbReference type="Pfam" id="PF09957">
    <property type="entry name" value="VapB_antitoxin"/>
    <property type="match status" value="1"/>
</dbReference>
<organism evidence="1 2">
    <name type="scientific">Acetobacter thailandicus</name>
    <dbReference type="NCBI Taxonomy" id="1502842"/>
    <lineage>
        <taxon>Bacteria</taxon>
        <taxon>Pseudomonadati</taxon>
        <taxon>Pseudomonadota</taxon>
        <taxon>Alphaproteobacteria</taxon>
        <taxon>Acetobacterales</taxon>
        <taxon>Acetobacteraceae</taxon>
        <taxon>Acetobacter</taxon>
    </lineage>
</organism>
<protein>
    <submittedName>
        <fullName evidence="1">Type II toxin-antitoxin system VapB family antitoxin</fullName>
    </submittedName>
</protein>
<name>A0ABT3QHE6_9PROT</name>